<name>A0A978ULD3_ZIZJJ</name>
<feature type="domain" description="DOC" evidence="1">
    <location>
        <begin position="62"/>
        <end position="96"/>
    </location>
</feature>
<comment type="caution">
    <text evidence="2">The sequence shown here is derived from an EMBL/GenBank/DDBJ whole genome shotgun (WGS) entry which is preliminary data.</text>
</comment>
<gene>
    <name evidence="2" type="ORF">FEM48_Zijuj10G0047500</name>
</gene>
<evidence type="ECO:0000259" key="1">
    <source>
        <dbReference type="Pfam" id="PF03256"/>
    </source>
</evidence>
<dbReference type="SUPFAM" id="SSF49785">
    <property type="entry name" value="Galactose-binding domain-like"/>
    <property type="match status" value="1"/>
</dbReference>
<dbReference type="AlphaFoldDB" id="A0A978ULD3"/>
<organism evidence="2 3">
    <name type="scientific">Ziziphus jujuba var. spinosa</name>
    <dbReference type="NCBI Taxonomy" id="714518"/>
    <lineage>
        <taxon>Eukaryota</taxon>
        <taxon>Viridiplantae</taxon>
        <taxon>Streptophyta</taxon>
        <taxon>Embryophyta</taxon>
        <taxon>Tracheophyta</taxon>
        <taxon>Spermatophyta</taxon>
        <taxon>Magnoliopsida</taxon>
        <taxon>eudicotyledons</taxon>
        <taxon>Gunneridae</taxon>
        <taxon>Pentapetalae</taxon>
        <taxon>rosids</taxon>
        <taxon>fabids</taxon>
        <taxon>Rosales</taxon>
        <taxon>Rhamnaceae</taxon>
        <taxon>Paliureae</taxon>
        <taxon>Ziziphus</taxon>
    </lineage>
</organism>
<proteinExistence type="predicted"/>
<protein>
    <recommendedName>
        <fullName evidence="1">DOC domain-containing protein</fullName>
    </recommendedName>
</protein>
<reference evidence="2" key="1">
    <citation type="journal article" date="2021" name="Front. Plant Sci.">
        <title>Chromosome-Scale Genome Assembly for Chinese Sour Jujube and Insights Into Its Genome Evolution and Domestication Signature.</title>
        <authorList>
            <person name="Shen L.-Y."/>
            <person name="Luo H."/>
            <person name="Wang X.-L."/>
            <person name="Wang X.-M."/>
            <person name="Qiu X.-J."/>
            <person name="Liu H."/>
            <person name="Zhou S.-S."/>
            <person name="Jia K.-H."/>
            <person name="Nie S."/>
            <person name="Bao Y.-T."/>
            <person name="Zhang R.-G."/>
            <person name="Yun Q.-Z."/>
            <person name="Chai Y.-H."/>
            <person name="Lu J.-Y."/>
            <person name="Li Y."/>
            <person name="Zhao S.-W."/>
            <person name="Mao J.-F."/>
            <person name="Jia S.-G."/>
            <person name="Mao Y.-M."/>
        </authorList>
    </citation>
    <scope>NUCLEOTIDE SEQUENCE</scope>
    <source>
        <strain evidence="2">AT0</strain>
        <tissue evidence="2">Leaf</tissue>
    </source>
</reference>
<evidence type="ECO:0000313" key="3">
    <source>
        <dbReference type="Proteomes" id="UP000813462"/>
    </source>
</evidence>
<dbReference type="Gene3D" id="2.60.120.260">
    <property type="entry name" value="Galactose-binding domain-like"/>
    <property type="match status" value="1"/>
</dbReference>
<accession>A0A978ULD3</accession>
<dbReference type="InterPro" id="IPR008979">
    <property type="entry name" value="Galactose-bd-like_sf"/>
</dbReference>
<evidence type="ECO:0000313" key="2">
    <source>
        <dbReference type="EMBL" id="KAH7515635.1"/>
    </source>
</evidence>
<dbReference type="EMBL" id="JAEACU010000010">
    <property type="protein sequence ID" value="KAH7515635.1"/>
    <property type="molecule type" value="Genomic_DNA"/>
</dbReference>
<dbReference type="InterPro" id="IPR004939">
    <property type="entry name" value="APC_su10/DOC_dom"/>
</dbReference>
<dbReference type="Proteomes" id="UP000813462">
    <property type="component" value="Unassembled WGS sequence"/>
</dbReference>
<sequence>MLDIYPSRGWIPQLNIADNLIQEEHQAEIKLCNSISQPVGLVYSCQEMILVLKCCKTIMFVSEIFISTFVLQIVVLSNHFNGRDIHVRQIRVYVPRP</sequence>
<dbReference type="Pfam" id="PF03256">
    <property type="entry name" value="ANAPC10"/>
    <property type="match status" value="1"/>
</dbReference>